<dbReference type="PROSITE" id="PS50893">
    <property type="entry name" value="ABC_TRANSPORTER_2"/>
    <property type="match status" value="1"/>
</dbReference>
<dbReference type="STRING" id="493475.GARC_3737"/>
<keyword evidence="2" id="KW-0547">Nucleotide-binding</keyword>
<evidence type="ECO:0000256" key="2">
    <source>
        <dbReference type="ARBA" id="ARBA00022741"/>
    </source>
</evidence>
<dbReference type="GO" id="GO:0005524">
    <property type="term" value="F:ATP binding"/>
    <property type="evidence" value="ECO:0007669"/>
    <property type="project" value="UniProtKB-KW"/>
</dbReference>
<dbReference type="InterPro" id="IPR003439">
    <property type="entry name" value="ABC_transporter-like_ATP-bd"/>
</dbReference>
<dbReference type="GO" id="GO:0016887">
    <property type="term" value="F:ATP hydrolysis activity"/>
    <property type="evidence" value="ECO:0007669"/>
    <property type="project" value="InterPro"/>
</dbReference>
<proteinExistence type="predicted"/>
<accession>K6Y9Q7</accession>
<evidence type="ECO:0000313" key="5">
    <source>
        <dbReference type="EMBL" id="GAC20691.1"/>
    </source>
</evidence>
<dbReference type="AlphaFoldDB" id="K6Y9Q7"/>
<dbReference type="eggNOG" id="COG1131">
    <property type="taxonomic scope" value="Bacteria"/>
</dbReference>
<keyword evidence="3 5" id="KW-0067">ATP-binding</keyword>
<dbReference type="Gene3D" id="3.40.50.300">
    <property type="entry name" value="P-loop containing nucleotide triphosphate hydrolases"/>
    <property type="match status" value="1"/>
</dbReference>
<dbReference type="SMART" id="SM00382">
    <property type="entry name" value="AAA"/>
    <property type="match status" value="1"/>
</dbReference>
<feature type="domain" description="ABC transporter" evidence="4">
    <location>
        <begin position="2"/>
        <end position="199"/>
    </location>
</feature>
<dbReference type="SUPFAM" id="SSF52540">
    <property type="entry name" value="P-loop containing nucleoside triphosphate hydrolases"/>
    <property type="match status" value="1"/>
</dbReference>
<evidence type="ECO:0000259" key="4">
    <source>
        <dbReference type="PROSITE" id="PS50893"/>
    </source>
</evidence>
<protein>
    <submittedName>
        <fullName evidence="5">ABC-2 type transport system ATP-binding protein</fullName>
    </submittedName>
</protein>
<organism evidence="5 6">
    <name type="scientific">Paraglaciecola arctica BSs20135</name>
    <dbReference type="NCBI Taxonomy" id="493475"/>
    <lineage>
        <taxon>Bacteria</taxon>
        <taxon>Pseudomonadati</taxon>
        <taxon>Pseudomonadota</taxon>
        <taxon>Gammaproteobacteria</taxon>
        <taxon>Alteromonadales</taxon>
        <taxon>Alteromonadaceae</taxon>
        <taxon>Paraglaciecola</taxon>
    </lineage>
</organism>
<gene>
    <name evidence="5" type="ORF">GARC_3737</name>
</gene>
<reference evidence="5 6" key="1">
    <citation type="journal article" date="2017" name="Antonie Van Leeuwenhoek">
        <title>Rhizobium rhizosphaerae sp. nov., a novel species isolated from rice rhizosphere.</title>
        <authorList>
            <person name="Zhao J.J."/>
            <person name="Zhang J."/>
            <person name="Zhang R.J."/>
            <person name="Zhang C.W."/>
            <person name="Yin H.Q."/>
            <person name="Zhang X.X."/>
        </authorList>
    </citation>
    <scope>NUCLEOTIDE SEQUENCE [LARGE SCALE GENOMIC DNA]</scope>
    <source>
        <strain evidence="5 6">BSs20135</strain>
    </source>
</reference>
<dbReference type="Proteomes" id="UP000006327">
    <property type="component" value="Unassembled WGS sequence"/>
</dbReference>
<evidence type="ECO:0000313" key="6">
    <source>
        <dbReference type="Proteomes" id="UP000006327"/>
    </source>
</evidence>
<dbReference type="InterPro" id="IPR051782">
    <property type="entry name" value="ABC_Transporter_VariousFunc"/>
</dbReference>
<comment type="caution">
    <text evidence="5">The sequence shown here is derived from an EMBL/GenBank/DDBJ whole genome shotgun (WGS) entry which is preliminary data.</text>
</comment>
<dbReference type="InterPro" id="IPR003593">
    <property type="entry name" value="AAA+_ATPase"/>
</dbReference>
<evidence type="ECO:0000256" key="3">
    <source>
        <dbReference type="ARBA" id="ARBA00022840"/>
    </source>
</evidence>
<dbReference type="PANTHER" id="PTHR42939:SF1">
    <property type="entry name" value="ABC TRANSPORTER ATP-BINDING PROTEIN ALBC-RELATED"/>
    <property type="match status" value="1"/>
</dbReference>
<dbReference type="PANTHER" id="PTHR42939">
    <property type="entry name" value="ABC TRANSPORTER ATP-BINDING PROTEIN ALBC-RELATED"/>
    <property type="match status" value="1"/>
</dbReference>
<evidence type="ECO:0000256" key="1">
    <source>
        <dbReference type="ARBA" id="ARBA00022448"/>
    </source>
</evidence>
<keyword evidence="1" id="KW-0813">Transport</keyword>
<dbReference type="RefSeq" id="WP_007622867.1">
    <property type="nucleotide sequence ID" value="NZ_BAEO01000055.1"/>
</dbReference>
<name>K6Y9Q7_9ALTE</name>
<dbReference type="EMBL" id="BAEO01000055">
    <property type="protein sequence ID" value="GAC20691.1"/>
    <property type="molecule type" value="Genomic_DNA"/>
</dbReference>
<sequence>MLEFKEVSQSYQNRCLFSEFSLVIDEPRVLISGPNGSGKTTLLLMAAGLVQPDSGEVSFNQQSVLGADSKKSIGISASKVSLPGFFTVQELLDFHSRQFNCEVSEKWLGQFSLQDYLNTKVTDLSLGNYKKLSLMTAIIHQPDLLLLDEPANGLDEKARLALNLLLSEYPGQVVIASHEALAADHNQVRHIQLQRNTST</sequence>
<dbReference type="InterPro" id="IPR027417">
    <property type="entry name" value="P-loop_NTPase"/>
</dbReference>
<keyword evidence="6" id="KW-1185">Reference proteome</keyword>
<dbReference type="Pfam" id="PF00005">
    <property type="entry name" value="ABC_tran"/>
    <property type="match status" value="1"/>
</dbReference>